<evidence type="ECO:0000313" key="9">
    <source>
        <dbReference type="EMBL" id="WFP16837.1"/>
    </source>
</evidence>
<feature type="transmembrane region" description="Helical" evidence="7">
    <location>
        <begin position="121"/>
        <end position="141"/>
    </location>
</feature>
<evidence type="ECO:0000259" key="8">
    <source>
        <dbReference type="Pfam" id="PF00892"/>
    </source>
</evidence>
<dbReference type="SUPFAM" id="SSF103481">
    <property type="entry name" value="Multidrug resistance efflux transporter EmrE"/>
    <property type="match status" value="1"/>
</dbReference>
<feature type="transmembrane region" description="Helical" evidence="7">
    <location>
        <begin position="238"/>
        <end position="258"/>
    </location>
</feature>
<dbReference type="RefSeq" id="WP_278157937.1">
    <property type="nucleotide sequence ID" value="NZ_CP121252.1"/>
</dbReference>
<reference evidence="9 10" key="1">
    <citation type="submission" date="2023-04" db="EMBL/GenBank/DDBJ databases">
        <title>Funneling lignin-derived compounds into biodiesel using alkali-halophilic Citricoccus sp. P2.</title>
        <authorList>
            <person name="Luo C.-B."/>
        </authorList>
    </citation>
    <scope>NUCLEOTIDE SEQUENCE [LARGE SCALE GENOMIC DNA]</scope>
    <source>
        <strain evidence="9 10">P2</strain>
    </source>
</reference>
<dbReference type="EMBL" id="CP121252">
    <property type="protein sequence ID" value="WFP16837.1"/>
    <property type="molecule type" value="Genomic_DNA"/>
</dbReference>
<dbReference type="Pfam" id="PF00892">
    <property type="entry name" value="EamA"/>
    <property type="match status" value="1"/>
</dbReference>
<comment type="similarity">
    <text evidence="2">Belongs to the EamA transporter family.</text>
</comment>
<dbReference type="Proteomes" id="UP001219037">
    <property type="component" value="Chromosome"/>
</dbReference>
<name>A0ABY8H6R6_9MICC</name>
<dbReference type="PROSITE" id="PS51257">
    <property type="entry name" value="PROKAR_LIPOPROTEIN"/>
    <property type="match status" value="1"/>
</dbReference>
<feature type="transmembrane region" description="Helical" evidence="7">
    <location>
        <begin position="264"/>
        <end position="281"/>
    </location>
</feature>
<feature type="transmembrane region" description="Helical" evidence="7">
    <location>
        <begin position="94"/>
        <end position="114"/>
    </location>
</feature>
<dbReference type="PANTHER" id="PTHR32322:SF2">
    <property type="entry name" value="EAMA DOMAIN-CONTAINING PROTEIN"/>
    <property type="match status" value="1"/>
</dbReference>
<feature type="transmembrane region" description="Helical" evidence="7">
    <location>
        <begin position="37"/>
        <end position="57"/>
    </location>
</feature>
<dbReference type="InterPro" id="IPR000620">
    <property type="entry name" value="EamA_dom"/>
</dbReference>
<dbReference type="InterPro" id="IPR050638">
    <property type="entry name" value="AA-Vitamin_Transporters"/>
</dbReference>
<feature type="transmembrane region" description="Helical" evidence="7">
    <location>
        <begin position="177"/>
        <end position="196"/>
    </location>
</feature>
<keyword evidence="10" id="KW-1185">Reference proteome</keyword>
<feature type="transmembrane region" description="Helical" evidence="7">
    <location>
        <begin position="69"/>
        <end position="88"/>
    </location>
</feature>
<dbReference type="PANTHER" id="PTHR32322">
    <property type="entry name" value="INNER MEMBRANE TRANSPORTER"/>
    <property type="match status" value="1"/>
</dbReference>
<evidence type="ECO:0000256" key="6">
    <source>
        <dbReference type="SAM" id="MobiDB-lite"/>
    </source>
</evidence>
<organism evidence="9 10">
    <name type="scientific">Citricoccus muralis</name>
    <dbReference type="NCBI Taxonomy" id="169134"/>
    <lineage>
        <taxon>Bacteria</taxon>
        <taxon>Bacillati</taxon>
        <taxon>Actinomycetota</taxon>
        <taxon>Actinomycetes</taxon>
        <taxon>Micrococcales</taxon>
        <taxon>Micrococcaceae</taxon>
        <taxon>Citricoccus</taxon>
    </lineage>
</organism>
<protein>
    <submittedName>
        <fullName evidence="9">EamA family transporter</fullName>
    </submittedName>
</protein>
<accession>A0ABY8H6R6</accession>
<gene>
    <name evidence="9" type="ORF">P8192_01530</name>
</gene>
<feature type="transmembrane region" description="Helical" evidence="7">
    <location>
        <begin position="208"/>
        <end position="226"/>
    </location>
</feature>
<feature type="transmembrane region" description="Helical" evidence="7">
    <location>
        <begin position="147"/>
        <end position="165"/>
    </location>
</feature>
<keyword evidence="3 7" id="KW-0812">Transmembrane</keyword>
<keyword evidence="4 7" id="KW-1133">Transmembrane helix</keyword>
<evidence type="ECO:0000256" key="1">
    <source>
        <dbReference type="ARBA" id="ARBA00004141"/>
    </source>
</evidence>
<evidence type="ECO:0000313" key="10">
    <source>
        <dbReference type="Proteomes" id="UP001219037"/>
    </source>
</evidence>
<evidence type="ECO:0000256" key="5">
    <source>
        <dbReference type="ARBA" id="ARBA00023136"/>
    </source>
</evidence>
<dbReference type="InterPro" id="IPR037185">
    <property type="entry name" value="EmrE-like"/>
</dbReference>
<feature type="domain" description="EamA" evidence="8">
    <location>
        <begin position="148"/>
        <end position="280"/>
    </location>
</feature>
<evidence type="ECO:0000256" key="7">
    <source>
        <dbReference type="SAM" id="Phobius"/>
    </source>
</evidence>
<evidence type="ECO:0000256" key="3">
    <source>
        <dbReference type="ARBA" id="ARBA00022692"/>
    </source>
</evidence>
<evidence type="ECO:0000256" key="4">
    <source>
        <dbReference type="ARBA" id="ARBA00022989"/>
    </source>
</evidence>
<evidence type="ECO:0000256" key="2">
    <source>
        <dbReference type="ARBA" id="ARBA00007362"/>
    </source>
</evidence>
<comment type="subcellular location">
    <subcellularLocation>
        <location evidence="1">Membrane</location>
        <topology evidence="1">Multi-pass membrane protein</topology>
    </subcellularLocation>
</comment>
<sequence>MTSQRISSGVALVVGSCISLQMGAAVAVQLFPSLGSWGVTTLRLGVAGLVVIILSLATRATPWTWSGRTWLAVTVLGASLAGMNGFFFAAIERIPLSVAVAVEFTGPLVLAAVLSRRARDLVWVGCAALGMVLLGVESWLAADSLDVTGVIFAAVAGVFWALYILANAKVGSTVPGVGGLGVAMLIGGLMLLPVGAPGAMQLGAHPQLVWFVLTVVLFSSVVPYSLELSALRRLPAPVFSVLLSLEPAVAAVAGWILLDQTFGWLRVVVLLLVIAASVGTTRTAATVKNEIITDPAPQPGQSSSVESGAGGDVSLASR</sequence>
<feature type="region of interest" description="Disordered" evidence="6">
    <location>
        <begin position="293"/>
        <end position="318"/>
    </location>
</feature>
<keyword evidence="5 7" id="KW-0472">Membrane</keyword>
<proteinExistence type="inferred from homology"/>